<organism evidence="1">
    <name type="scientific">hydrothermal vent metagenome</name>
    <dbReference type="NCBI Taxonomy" id="652676"/>
    <lineage>
        <taxon>unclassified sequences</taxon>
        <taxon>metagenomes</taxon>
        <taxon>ecological metagenomes</taxon>
    </lineage>
</organism>
<protein>
    <submittedName>
        <fullName evidence="1">Cytochrome c family protein</fullName>
    </submittedName>
</protein>
<reference evidence="1" key="1">
    <citation type="submission" date="2018-06" db="EMBL/GenBank/DDBJ databases">
        <authorList>
            <person name="Zhirakovskaya E."/>
        </authorList>
    </citation>
    <scope>NUCLEOTIDE SEQUENCE</scope>
</reference>
<evidence type="ECO:0000313" key="1">
    <source>
        <dbReference type="EMBL" id="VAX10954.1"/>
    </source>
</evidence>
<sequence>MAYRITIFGVLLSAFLLQPLVAGTIVGSKHDLSSSGYYAVDGAAAGVTMQTEICVFCHTPHNANVDLDMVGGNDAIPAPLWNRSLTSAGGFTPYTSNTMNATCAATPSPVSLVCLSCHDEALVGSGDGGVVGRTEMHQLVNPPNLMDGQACQDQASCVNCIGCHPDGGILPETWFQIGPDLSNDHPISMLYATAQNEDRLLDGTPAYATPPDAENGWSDVKLFAGRVECPSCHNAHDPGNDPMNPKPFLRKTLDDSSLCVTCHRQ</sequence>
<dbReference type="SUPFAM" id="SSF48695">
    <property type="entry name" value="Multiheme cytochromes"/>
    <property type="match status" value="1"/>
</dbReference>
<name>A0A3B1BGL4_9ZZZZ</name>
<dbReference type="InterPro" id="IPR036280">
    <property type="entry name" value="Multihaem_cyt_sf"/>
</dbReference>
<dbReference type="AlphaFoldDB" id="A0A3B1BGL4"/>
<proteinExistence type="predicted"/>
<accession>A0A3B1BGL4</accession>
<gene>
    <name evidence="1" type="ORF">MNBD_GAMMA26-1787</name>
</gene>
<dbReference type="EMBL" id="UOFX01000080">
    <property type="protein sequence ID" value="VAX10954.1"/>
    <property type="molecule type" value="Genomic_DNA"/>
</dbReference>